<evidence type="ECO:0000259" key="3">
    <source>
        <dbReference type="PROSITE" id="PS50977"/>
    </source>
</evidence>
<evidence type="ECO:0000256" key="1">
    <source>
        <dbReference type="ARBA" id="ARBA00023125"/>
    </source>
</evidence>
<gene>
    <name evidence="4" type="ORF">GYA93_04205</name>
</gene>
<dbReference type="GO" id="GO:0003700">
    <property type="term" value="F:DNA-binding transcription factor activity"/>
    <property type="evidence" value="ECO:0007669"/>
    <property type="project" value="TreeGrafter"/>
</dbReference>
<organism evidence="4 5">
    <name type="scientific">Gordonia desulfuricans</name>
    <dbReference type="NCBI Taxonomy" id="89051"/>
    <lineage>
        <taxon>Bacteria</taxon>
        <taxon>Bacillati</taxon>
        <taxon>Actinomycetota</taxon>
        <taxon>Actinomycetes</taxon>
        <taxon>Mycobacteriales</taxon>
        <taxon>Gordoniaceae</taxon>
        <taxon>Gordonia</taxon>
    </lineage>
</organism>
<dbReference type="Proteomes" id="UP000466307">
    <property type="component" value="Unassembled WGS sequence"/>
</dbReference>
<dbReference type="InterPro" id="IPR009057">
    <property type="entry name" value="Homeodomain-like_sf"/>
</dbReference>
<feature type="domain" description="HTH tetR-type" evidence="3">
    <location>
        <begin position="1"/>
        <end position="55"/>
    </location>
</feature>
<evidence type="ECO:0000313" key="5">
    <source>
        <dbReference type="Proteomes" id="UP000466307"/>
    </source>
</evidence>
<keyword evidence="1 2" id="KW-0238">DNA-binding</keyword>
<feature type="DNA-binding region" description="H-T-H motif" evidence="2">
    <location>
        <begin position="18"/>
        <end position="37"/>
    </location>
</feature>
<dbReference type="PANTHER" id="PTHR30055">
    <property type="entry name" value="HTH-TYPE TRANSCRIPTIONAL REGULATOR RUTR"/>
    <property type="match status" value="1"/>
</dbReference>
<dbReference type="PROSITE" id="PS50977">
    <property type="entry name" value="HTH_TETR_2"/>
    <property type="match status" value="1"/>
</dbReference>
<reference evidence="4 5" key="1">
    <citation type="submission" date="2020-01" db="EMBL/GenBank/DDBJ databases">
        <title>Investigation of new actinobacteria for the biodesulphurisation of diesel fuel.</title>
        <authorList>
            <person name="Athi Narayanan S.M."/>
        </authorList>
    </citation>
    <scope>NUCLEOTIDE SEQUENCE [LARGE SCALE GENOMIC DNA]</scope>
    <source>
        <strain evidence="4 5">213E</strain>
    </source>
</reference>
<dbReference type="AlphaFoldDB" id="A0A7K3LKJ9"/>
<keyword evidence="5" id="KW-1185">Reference proteome</keyword>
<dbReference type="Pfam" id="PF17925">
    <property type="entry name" value="TetR_C_20"/>
    <property type="match status" value="1"/>
</dbReference>
<dbReference type="EMBL" id="JAADZU010000008">
    <property type="protein sequence ID" value="NDK88785.1"/>
    <property type="molecule type" value="Genomic_DNA"/>
</dbReference>
<evidence type="ECO:0000256" key="2">
    <source>
        <dbReference type="PROSITE-ProRule" id="PRU00335"/>
    </source>
</evidence>
<accession>A0A7K3LKJ9</accession>
<dbReference type="Pfam" id="PF00440">
    <property type="entry name" value="TetR_N"/>
    <property type="match status" value="1"/>
</dbReference>
<dbReference type="InterPro" id="IPR050109">
    <property type="entry name" value="HTH-type_TetR-like_transc_reg"/>
</dbReference>
<dbReference type="Gene3D" id="1.10.357.10">
    <property type="entry name" value="Tetracycline Repressor, domain 2"/>
    <property type="match status" value="1"/>
</dbReference>
<dbReference type="SUPFAM" id="SSF46689">
    <property type="entry name" value="Homeodomain-like"/>
    <property type="match status" value="1"/>
</dbReference>
<proteinExistence type="predicted"/>
<comment type="caution">
    <text evidence="4">The sequence shown here is derived from an EMBL/GenBank/DDBJ whole genome shotgun (WGS) entry which is preliminary data.</text>
</comment>
<sequence>MLAAASELATDHELARVQMQEVARRADVAIATLYRYFPSKTHLFVAVMLEEIRHIQEALERRPPDGVVGTDAIYAVLVRATRSLLRRPLLANAMIQSNASANSAVVPDTAKVEQEFWAILLTAAGVSEPTDDDSTAVRLLTQLWLGVLQSCLNDRITVPDAEADIRSACDLLLVRMSVHTTG</sequence>
<dbReference type="GO" id="GO:0000976">
    <property type="term" value="F:transcription cis-regulatory region binding"/>
    <property type="evidence" value="ECO:0007669"/>
    <property type="project" value="TreeGrafter"/>
</dbReference>
<dbReference type="PANTHER" id="PTHR30055:SF242">
    <property type="entry name" value="HTH-TYPE TRANSCRIPTIONAL REPRESSOR KSTR"/>
    <property type="match status" value="1"/>
</dbReference>
<evidence type="ECO:0000313" key="4">
    <source>
        <dbReference type="EMBL" id="NDK88785.1"/>
    </source>
</evidence>
<dbReference type="InterPro" id="IPR041642">
    <property type="entry name" value="KstR_C"/>
</dbReference>
<dbReference type="InterPro" id="IPR001647">
    <property type="entry name" value="HTH_TetR"/>
</dbReference>
<protein>
    <submittedName>
        <fullName evidence="4">TetR/AcrR family transcriptional regulator</fullName>
    </submittedName>
</protein>
<name>A0A7K3LKJ9_9ACTN</name>